<feature type="domain" description="Major facilitator superfamily (MFS) profile" evidence="7">
    <location>
        <begin position="1"/>
        <end position="454"/>
    </location>
</feature>
<dbReference type="PANTHER" id="PTHR42718">
    <property type="entry name" value="MAJOR FACILITATOR SUPERFAMILY MULTIDRUG TRANSPORTER MFSC"/>
    <property type="match status" value="1"/>
</dbReference>
<feature type="transmembrane region" description="Helical" evidence="6">
    <location>
        <begin position="124"/>
        <end position="148"/>
    </location>
</feature>
<feature type="transmembrane region" description="Helical" evidence="6">
    <location>
        <begin position="222"/>
        <end position="240"/>
    </location>
</feature>
<name>A0A4Y3QTX9_STRCI</name>
<evidence type="ECO:0000313" key="9">
    <source>
        <dbReference type="Proteomes" id="UP000319210"/>
    </source>
</evidence>
<dbReference type="PANTHER" id="PTHR42718:SF39">
    <property type="entry name" value="ACTINORHODIN TRANSPORTER-RELATED"/>
    <property type="match status" value="1"/>
</dbReference>
<evidence type="ECO:0000256" key="1">
    <source>
        <dbReference type="ARBA" id="ARBA00004651"/>
    </source>
</evidence>
<dbReference type="Proteomes" id="UP000319210">
    <property type="component" value="Unassembled WGS sequence"/>
</dbReference>
<dbReference type="Gene3D" id="1.20.1720.10">
    <property type="entry name" value="Multidrug resistance protein D"/>
    <property type="match status" value="1"/>
</dbReference>
<proteinExistence type="predicted"/>
<evidence type="ECO:0000256" key="5">
    <source>
        <dbReference type="ARBA" id="ARBA00023251"/>
    </source>
</evidence>
<keyword evidence="4 6" id="KW-0472">Membrane</keyword>
<dbReference type="Gene3D" id="1.20.1250.20">
    <property type="entry name" value="MFS general substrate transporter like domains"/>
    <property type="match status" value="1"/>
</dbReference>
<evidence type="ECO:0000256" key="2">
    <source>
        <dbReference type="ARBA" id="ARBA00022692"/>
    </source>
</evidence>
<evidence type="ECO:0000256" key="6">
    <source>
        <dbReference type="SAM" id="Phobius"/>
    </source>
</evidence>
<dbReference type="AlphaFoldDB" id="A0A4Y3QTX9"/>
<feature type="transmembrane region" description="Helical" evidence="6">
    <location>
        <begin position="154"/>
        <end position="177"/>
    </location>
</feature>
<dbReference type="CDD" id="cd17321">
    <property type="entry name" value="MFS_MMR_MDR_like"/>
    <property type="match status" value="1"/>
</dbReference>
<reference evidence="8 9" key="1">
    <citation type="submission" date="2019-06" db="EMBL/GenBank/DDBJ databases">
        <title>Whole genome shotgun sequence of Streptomyces cacaoi subsp. cacaoi NBRC 12748.</title>
        <authorList>
            <person name="Hosoyama A."/>
            <person name="Uohara A."/>
            <person name="Ohji S."/>
            <person name="Ichikawa N."/>
        </authorList>
    </citation>
    <scope>NUCLEOTIDE SEQUENCE [LARGE SCALE GENOMIC DNA]</scope>
    <source>
        <strain evidence="8 9">NBRC 12748</strain>
    </source>
</reference>
<evidence type="ECO:0000259" key="7">
    <source>
        <dbReference type="PROSITE" id="PS50850"/>
    </source>
</evidence>
<dbReference type="SUPFAM" id="SSF103473">
    <property type="entry name" value="MFS general substrate transporter"/>
    <property type="match status" value="1"/>
</dbReference>
<sequence length="464" mass="46830">MLLLGAFMGFLDIFIVNVANPSIQAELHAGFAEIQLVPTGYTLAYGAGLVTGGRLGDLLGRRRLFLAGLVAFAAASVGCAAAQSPGFLIAARVVQGLAAAVMLPQVLALIQVTFRRESQRARAIGLYGAVIGVGVVAGQIVGGLLIAWDVAGLGWRSVFLVNVPLCLIALVAGVRLIEDDERGNGAAGPRPTLDLPGAALLGLGLLAGIHALVTGAERGWPGVRTAQAVLAVALLGLFALRERRVAAAGAAPLLPPRLFRQRGFALGLPTAASFHGMNGAFVFLLAFHLQKTEGLTALESALTFTPMAILTSVASVLCGRLVARFGRHAVTASAAAMALGLLLVLAGVVLRPDGPATALLPGLLLYGAGGGIVATSLLGTALSGVHPDDVGAASGGILTAIQASEALGVAGIGALFATLSHSDAAYGFARTVLVLAALALLTAALLDLLGRPGRRSAPAGEQHS</sequence>
<dbReference type="GO" id="GO:0046677">
    <property type="term" value="P:response to antibiotic"/>
    <property type="evidence" value="ECO:0007669"/>
    <property type="project" value="UniProtKB-KW"/>
</dbReference>
<dbReference type="InterPro" id="IPR020846">
    <property type="entry name" value="MFS_dom"/>
</dbReference>
<evidence type="ECO:0000256" key="3">
    <source>
        <dbReference type="ARBA" id="ARBA00022989"/>
    </source>
</evidence>
<feature type="transmembrane region" description="Helical" evidence="6">
    <location>
        <begin position="301"/>
        <end position="323"/>
    </location>
</feature>
<dbReference type="GO" id="GO:0005886">
    <property type="term" value="C:plasma membrane"/>
    <property type="evidence" value="ECO:0007669"/>
    <property type="project" value="UniProtKB-SubCell"/>
</dbReference>
<organism evidence="8 9">
    <name type="scientific">Streptomyces cacaoi</name>
    <dbReference type="NCBI Taxonomy" id="1898"/>
    <lineage>
        <taxon>Bacteria</taxon>
        <taxon>Bacillati</taxon>
        <taxon>Actinomycetota</taxon>
        <taxon>Actinomycetes</taxon>
        <taxon>Kitasatosporales</taxon>
        <taxon>Streptomycetaceae</taxon>
        <taxon>Streptomyces</taxon>
    </lineage>
</organism>
<keyword evidence="9" id="KW-1185">Reference proteome</keyword>
<evidence type="ECO:0000313" key="8">
    <source>
        <dbReference type="EMBL" id="GEB47848.1"/>
    </source>
</evidence>
<feature type="transmembrane region" description="Helical" evidence="6">
    <location>
        <begin position="64"/>
        <end position="83"/>
    </location>
</feature>
<gene>
    <name evidence="8" type="ORF">SCA03_03990</name>
</gene>
<keyword evidence="5" id="KW-0046">Antibiotic resistance</keyword>
<feature type="transmembrane region" description="Helical" evidence="6">
    <location>
        <begin position="198"/>
        <end position="216"/>
    </location>
</feature>
<feature type="transmembrane region" description="Helical" evidence="6">
    <location>
        <begin position="330"/>
        <end position="351"/>
    </location>
</feature>
<comment type="caution">
    <text evidence="8">The sequence shown here is derived from an EMBL/GenBank/DDBJ whole genome shotgun (WGS) entry which is preliminary data.</text>
</comment>
<keyword evidence="3 6" id="KW-1133">Transmembrane helix</keyword>
<dbReference type="InterPro" id="IPR036259">
    <property type="entry name" value="MFS_trans_sf"/>
</dbReference>
<dbReference type="PROSITE" id="PS50850">
    <property type="entry name" value="MFS"/>
    <property type="match status" value="1"/>
</dbReference>
<dbReference type="InterPro" id="IPR011701">
    <property type="entry name" value="MFS"/>
</dbReference>
<dbReference type="EMBL" id="BJMM01000002">
    <property type="protein sequence ID" value="GEB47848.1"/>
    <property type="molecule type" value="Genomic_DNA"/>
</dbReference>
<keyword evidence="2 6" id="KW-0812">Transmembrane</keyword>
<dbReference type="GO" id="GO:0022857">
    <property type="term" value="F:transmembrane transporter activity"/>
    <property type="evidence" value="ECO:0007669"/>
    <property type="project" value="InterPro"/>
</dbReference>
<feature type="transmembrane region" description="Helical" evidence="6">
    <location>
        <begin position="89"/>
        <end position="112"/>
    </location>
</feature>
<comment type="subcellular location">
    <subcellularLocation>
        <location evidence="1">Cell membrane</location>
        <topology evidence="1">Multi-pass membrane protein</topology>
    </subcellularLocation>
</comment>
<accession>A0A4Y3QTX9</accession>
<feature type="transmembrane region" description="Helical" evidence="6">
    <location>
        <begin position="363"/>
        <end position="385"/>
    </location>
</feature>
<protein>
    <submittedName>
        <fullName evidence="8">MFS transporter</fullName>
    </submittedName>
</protein>
<dbReference type="Pfam" id="PF07690">
    <property type="entry name" value="MFS_1"/>
    <property type="match status" value="1"/>
</dbReference>
<feature type="transmembrane region" description="Helical" evidence="6">
    <location>
        <begin position="397"/>
        <end position="419"/>
    </location>
</feature>
<evidence type="ECO:0000256" key="4">
    <source>
        <dbReference type="ARBA" id="ARBA00023136"/>
    </source>
</evidence>
<feature type="transmembrane region" description="Helical" evidence="6">
    <location>
        <begin position="425"/>
        <end position="446"/>
    </location>
</feature>
<feature type="transmembrane region" description="Helical" evidence="6">
    <location>
        <begin position="264"/>
        <end position="289"/>
    </location>
</feature>